<feature type="transmembrane region" description="Helical" evidence="1">
    <location>
        <begin position="78"/>
        <end position="96"/>
    </location>
</feature>
<accession>A0A1N7H444</accession>
<name>A0A1N7H444_9NOCA</name>
<keyword evidence="1" id="KW-0812">Transmembrane</keyword>
<dbReference type="InterPro" id="IPR021214">
    <property type="entry name" value="DUF2568"/>
</dbReference>
<dbReference type="RefSeq" id="WP_083710214.1">
    <property type="nucleotide sequence ID" value="NZ_FTNT01000011.1"/>
</dbReference>
<dbReference type="Proteomes" id="UP000186218">
    <property type="component" value="Unassembled WGS sequence"/>
</dbReference>
<feature type="transmembrane region" description="Helical" evidence="1">
    <location>
        <begin position="20"/>
        <end position="38"/>
    </location>
</feature>
<evidence type="ECO:0008006" key="4">
    <source>
        <dbReference type="Google" id="ProtNLM"/>
    </source>
</evidence>
<evidence type="ECO:0000313" key="3">
    <source>
        <dbReference type="Proteomes" id="UP000186218"/>
    </source>
</evidence>
<keyword evidence="1" id="KW-1133">Transmembrane helix</keyword>
<feature type="transmembrane region" description="Helical" evidence="1">
    <location>
        <begin position="44"/>
        <end position="66"/>
    </location>
</feature>
<feature type="transmembrane region" description="Helical" evidence="1">
    <location>
        <begin position="102"/>
        <end position="122"/>
    </location>
</feature>
<reference evidence="2 3" key="1">
    <citation type="submission" date="2017-01" db="EMBL/GenBank/DDBJ databases">
        <authorList>
            <person name="Mah S.A."/>
            <person name="Swanson W.J."/>
            <person name="Moy G.W."/>
            <person name="Vacquier V.D."/>
        </authorList>
    </citation>
    <scope>NUCLEOTIDE SEQUENCE [LARGE SCALE GENOMIC DNA]</scope>
    <source>
        <strain evidence="2 3">CPCC 203464</strain>
    </source>
</reference>
<dbReference type="Pfam" id="PF10823">
    <property type="entry name" value="DUF2568"/>
    <property type="match status" value="1"/>
</dbReference>
<evidence type="ECO:0000313" key="2">
    <source>
        <dbReference type="EMBL" id="SIS19458.1"/>
    </source>
</evidence>
<sequence>MMLRLPEDLMTDNANANDVVAFLVEMGTLVFLGLWAWRLGEVKWSRGVTVVVVVGAAVILWGLFASPRATFDVPVAEVAVKVMVLGGGILAAFAAISSVPIAVAWGAVVVVNTILIYVGPFART</sequence>
<proteinExistence type="predicted"/>
<gene>
    <name evidence="2" type="ORF">SAMN05445060_3483</name>
</gene>
<keyword evidence="1" id="KW-0472">Membrane</keyword>
<evidence type="ECO:0000256" key="1">
    <source>
        <dbReference type="SAM" id="Phobius"/>
    </source>
</evidence>
<keyword evidence="3" id="KW-1185">Reference proteome</keyword>
<dbReference type="EMBL" id="FTNT01000011">
    <property type="protein sequence ID" value="SIS19458.1"/>
    <property type="molecule type" value="Genomic_DNA"/>
</dbReference>
<organism evidence="2 3">
    <name type="scientific">Williamsia sterculiae</name>
    <dbReference type="NCBI Taxonomy" id="1344003"/>
    <lineage>
        <taxon>Bacteria</taxon>
        <taxon>Bacillati</taxon>
        <taxon>Actinomycetota</taxon>
        <taxon>Actinomycetes</taxon>
        <taxon>Mycobacteriales</taxon>
        <taxon>Nocardiaceae</taxon>
        <taxon>Williamsia</taxon>
    </lineage>
</organism>
<dbReference type="AlphaFoldDB" id="A0A1N7H444"/>
<protein>
    <recommendedName>
        <fullName evidence="4">DUF2568 domain-containing protein</fullName>
    </recommendedName>
</protein>